<organism evidence="1 2">
    <name type="scientific">Pseudoprevotella muciniphila</name>
    <dbReference type="NCBI Taxonomy" id="2133944"/>
    <lineage>
        <taxon>Bacteria</taxon>
        <taxon>Pseudomonadati</taxon>
        <taxon>Bacteroidota</taxon>
        <taxon>Bacteroidia</taxon>
        <taxon>Bacteroidales</taxon>
        <taxon>Prevotellaceae</taxon>
        <taxon>Pseudoprevotella</taxon>
    </lineage>
</organism>
<dbReference type="OrthoDB" id="9797191at2"/>
<name>A0A5P8E9Z7_9BACT</name>
<proteinExistence type="predicted"/>
<protein>
    <submittedName>
        <fullName evidence="1">Vancomycin resistance protein</fullName>
    </submittedName>
</protein>
<evidence type="ECO:0000313" key="2">
    <source>
        <dbReference type="Proteomes" id="UP000249375"/>
    </source>
</evidence>
<dbReference type="Proteomes" id="UP000249375">
    <property type="component" value="Chromosome"/>
</dbReference>
<dbReference type="PANTHER" id="PTHR35788:SF1">
    <property type="entry name" value="EXPORTED PROTEIN"/>
    <property type="match status" value="1"/>
</dbReference>
<reference evidence="1 2" key="1">
    <citation type="submission" date="2018-11" db="EMBL/GenBank/DDBJ databases">
        <authorList>
            <person name="Na S.W."/>
            <person name="Baik M."/>
        </authorList>
    </citation>
    <scope>NUCLEOTIDE SEQUENCE [LARGE SCALE GENOMIC DNA]</scope>
    <source>
        <strain evidence="1 2">E39</strain>
    </source>
</reference>
<dbReference type="Pfam" id="PF04294">
    <property type="entry name" value="VanW"/>
    <property type="match status" value="1"/>
</dbReference>
<keyword evidence="2" id="KW-1185">Reference proteome</keyword>
<accession>A0A5P8E9Z7</accession>
<sequence length="278" mass="32898">MNQVEKPIQRSRLRRMLGREYYIFRRFLKWHFSNVHYAKIDKRFPAVHLWKEHRSTLLRKLKEVDMHLQYNKIENLRLAIAKIDGVVIHPGETFSVWRMVGRPSKRKGYKTGMMIHNGRVSTATGGGLCQLGNLLYWMALHTNLTIQERWRHSFDVFPDVNRTVPFACGATLAYNYIDLQLYNASDITFKINLWLDDEYLHGKITADKKPTAKYEILEDDHRIEHQWWGGYTRHNRIYKRITDLATGSVTEEHVAENNAIMMYNPLLPEYKPSKYEGD</sequence>
<dbReference type="AlphaFoldDB" id="A0A5P8E9Z7"/>
<dbReference type="InterPro" id="IPR052913">
    <property type="entry name" value="Glycopeptide_resist_protein"/>
</dbReference>
<dbReference type="EMBL" id="CP033459">
    <property type="protein sequence ID" value="QFQ13744.1"/>
    <property type="molecule type" value="Genomic_DNA"/>
</dbReference>
<evidence type="ECO:0000313" key="1">
    <source>
        <dbReference type="EMBL" id="QFQ13744.1"/>
    </source>
</evidence>
<dbReference type="PANTHER" id="PTHR35788">
    <property type="entry name" value="EXPORTED PROTEIN-RELATED"/>
    <property type="match status" value="1"/>
</dbReference>
<dbReference type="InterPro" id="IPR007391">
    <property type="entry name" value="Vancomycin_resist_VanW"/>
</dbReference>
<dbReference type="KEGG" id="alq:C7Y71_006750"/>
<gene>
    <name evidence="1" type="ORF">C7Y71_006750</name>
</gene>